<protein>
    <submittedName>
        <fullName evidence="3">Uncharacterized protein</fullName>
    </submittedName>
</protein>
<organism evidence="3 4">
    <name type="scientific">Reticulomyxa filosa</name>
    <dbReference type="NCBI Taxonomy" id="46433"/>
    <lineage>
        <taxon>Eukaryota</taxon>
        <taxon>Sar</taxon>
        <taxon>Rhizaria</taxon>
        <taxon>Retaria</taxon>
        <taxon>Foraminifera</taxon>
        <taxon>Monothalamids</taxon>
        <taxon>Reticulomyxidae</taxon>
        <taxon>Reticulomyxa</taxon>
    </lineage>
</organism>
<dbReference type="EMBL" id="ASPP01023010">
    <property type="protein sequence ID" value="ETO10889.1"/>
    <property type="molecule type" value="Genomic_DNA"/>
</dbReference>
<gene>
    <name evidence="3" type="ORF">RFI_26488</name>
</gene>
<sequence>MSFYCLVEKILDKNTNKQFYPIKLETLRDRLTSLKDKIRQCEQQNEMKRTDIKTGFDKWMSNWTKHYNEDKEKTQKNIQSKSKELIQLIENSRSQERNTMRRKIAKEMELVKRETQYNSLLDEKCSEYIQLKLKDEENEALLTKLRNEWKEIEVNLKNEQIHQQSVKYLMKIWYCCAIMVSRAARARKKKAEKKEKKRVKDKTKHKQSKVKLAKSKKKKSNIQTVHK</sequence>
<feature type="region of interest" description="Disordered" evidence="2">
    <location>
        <begin position="186"/>
        <end position="227"/>
    </location>
</feature>
<dbReference type="Proteomes" id="UP000023152">
    <property type="component" value="Unassembled WGS sequence"/>
</dbReference>
<keyword evidence="1" id="KW-0175">Coiled coil</keyword>
<reference evidence="3 4" key="1">
    <citation type="journal article" date="2013" name="Curr. Biol.">
        <title>The Genome of the Foraminiferan Reticulomyxa filosa.</title>
        <authorList>
            <person name="Glockner G."/>
            <person name="Hulsmann N."/>
            <person name="Schleicher M."/>
            <person name="Noegel A.A."/>
            <person name="Eichinger L."/>
            <person name="Gallinger C."/>
            <person name="Pawlowski J."/>
            <person name="Sierra R."/>
            <person name="Euteneuer U."/>
            <person name="Pillet L."/>
            <person name="Moustafa A."/>
            <person name="Platzer M."/>
            <person name="Groth M."/>
            <person name="Szafranski K."/>
            <person name="Schliwa M."/>
        </authorList>
    </citation>
    <scope>NUCLEOTIDE SEQUENCE [LARGE SCALE GENOMIC DNA]</scope>
</reference>
<name>X6MAM5_RETFI</name>
<accession>X6MAM5</accession>
<dbReference type="AlphaFoldDB" id="X6MAM5"/>
<keyword evidence="4" id="KW-1185">Reference proteome</keyword>
<evidence type="ECO:0000256" key="1">
    <source>
        <dbReference type="SAM" id="Coils"/>
    </source>
</evidence>
<evidence type="ECO:0000313" key="4">
    <source>
        <dbReference type="Proteomes" id="UP000023152"/>
    </source>
</evidence>
<evidence type="ECO:0000256" key="2">
    <source>
        <dbReference type="SAM" id="MobiDB-lite"/>
    </source>
</evidence>
<evidence type="ECO:0000313" key="3">
    <source>
        <dbReference type="EMBL" id="ETO10889.1"/>
    </source>
</evidence>
<feature type="coiled-coil region" evidence="1">
    <location>
        <begin position="24"/>
        <end position="91"/>
    </location>
</feature>
<proteinExistence type="predicted"/>
<comment type="caution">
    <text evidence="3">The sequence shown here is derived from an EMBL/GenBank/DDBJ whole genome shotgun (WGS) entry which is preliminary data.</text>
</comment>